<evidence type="ECO:0000313" key="2">
    <source>
        <dbReference type="Proteomes" id="UP000054721"/>
    </source>
</evidence>
<gene>
    <name evidence="1" type="ORF">T02_15095</name>
</gene>
<accession>A0A0V1IUS4</accession>
<evidence type="ECO:0000313" key="1">
    <source>
        <dbReference type="EMBL" id="KRZ26449.1"/>
    </source>
</evidence>
<dbReference type="Proteomes" id="UP000054721">
    <property type="component" value="Unassembled WGS sequence"/>
</dbReference>
<sequence length="38" mass="4179">MSIALKIECTKDENLNRVTDQEGVLVTTSIEQTVVNVS</sequence>
<protein>
    <submittedName>
        <fullName evidence="1">Uncharacterized protein</fullName>
    </submittedName>
</protein>
<dbReference type="AlphaFoldDB" id="A0A0V1IUS4"/>
<organism evidence="1 2">
    <name type="scientific">Trichinella nativa</name>
    <dbReference type="NCBI Taxonomy" id="6335"/>
    <lineage>
        <taxon>Eukaryota</taxon>
        <taxon>Metazoa</taxon>
        <taxon>Ecdysozoa</taxon>
        <taxon>Nematoda</taxon>
        <taxon>Enoplea</taxon>
        <taxon>Dorylaimia</taxon>
        <taxon>Trichinellida</taxon>
        <taxon>Trichinellidae</taxon>
        <taxon>Trichinella</taxon>
    </lineage>
</organism>
<reference evidence="1 2" key="1">
    <citation type="submission" date="2015-05" db="EMBL/GenBank/DDBJ databases">
        <title>Evolution of Trichinella species and genotypes.</title>
        <authorList>
            <person name="Korhonen P.K."/>
            <person name="Edoardo P."/>
            <person name="Giuseppe L.R."/>
            <person name="Gasser R.B."/>
        </authorList>
    </citation>
    <scope>NUCLEOTIDE SEQUENCE [LARGE SCALE GENOMIC DNA]</scope>
    <source>
        <strain evidence="1">ISS10</strain>
    </source>
</reference>
<comment type="caution">
    <text evidence="1">The sequence shown here is derived from an EMBL/GenBank/DDBJ whole genome shotgun (WGS) entry which is preliminary data.</text>
</comment>
<name>A0A0V1IUS4_9BILA</name>
<keyword evidence="2" id="KW-1185">Reference proteome</keyword>
<proteinExistence type="predicted"/>
<dbReference type="EMBL" id="JYDW01004120">
    <property type="protein sequence ID" value="KRZ26449.1"/>
    <property type="molecule type" value="Genomic_DNA"/>
</dbReference>